<keyword evidence="2" id="KW-0270">Exopolysaccharide synthesis</keyword>
<feature type="domain" description="Bacterial sugar transferase" evidence="3">
    <location>
        <begin position="277"/>
        <end position="464"/>
    </location>
</feature>
<comment type="similarity">
    <text evidence="1">Belongs to the bacterial sugar transferase family.</text>
</comment>
<keyword evidence="5" id="KW-1185">Reference proteome</keyword>
<dbReference type="InterPro" id="IPR004629">
    <property type="entry name" value="WecG_TagA_CpsF"/>
</dbReference>
<dbReference type="GO" id="GO:0016780">
    <property type="term" value="F:phosphotransferase activity, for other substituted phosphate groups"/>
    <property type="evidence" value="ECO:0007669"/>
    <property type="project" value="TreeGrafter"/>
</dbReference>
<evidence type="ECO:0000256" key="1">
    <source>
        <dbReference type="ARBA" id="ARBA00006464"/>
    </source>
</evidence>
<dbReference type="Pfam" id="PF03808">
    <property type="entry name" value="Glyco_tran_WecG"/>
    <property type="match status" value="1"/>
</dbReference>
<dbReference type="KEGG" id="pshq:F3W81_11000"/>
<dbReference type="Pfam" id="PF02397">
    <property type="entry name" value="Bac_transf"/>
    <property type="match status" value="1"/>
</dbReference>
<dbReference type="AlphaFoldDB" id="A0A7L9WNA0"/>
<evidence type="ECO:0000313" key="4">
    <source>
        <dbReference type="EMBL" id="QOL81294.1"/>
    </source>
</evidence>
<evidence type="ECO:0000259" key="3">
    <source>
        <dbReference type="Pfam" id="PF02397"/>
    </source>
</evidence>
<dbReference type="InterPro" id="IPR003362">
    <property type="entry name" value="Bact_transf"/>
</dbReference>
<name>A0A7L9WNA0_9RHOB</name>
<organism evidence="4 5">
    <name type="scientific">Pseudooceanicola spongiae</name>
    <dbReference type="NCBI Taxonomy" id="2613965"/>
    <lineage>
        <taxon>Bacteria</taxon>
        <taxon>Pseudomonadati</taxon>
        <taxon>Pseudomonadota</taxon>
        <taxon>Alphaproteobacteria</taxon>
        <taxon>Rhodobacterales</taxon>
        <taxon>Paracoccaceae</taxon>
        <taxon>Pseudooceanicola</taxon>
    </lineage>
</organism>
<keyword evidence="4" id="KW-0808">Transferase</keyword>
<dbReference type="EMBL" id="CP045201">
    <property type="protein sequence ID" value="QOL81294.1"/>
    <property type="molecule type" value="Genomic_DNA"/>
</dbReference>
<dbReference type="PANTHER" id="PTHR30576">
    <property type="entry name" value="COLANIC BIOSYNTHESIS UDP-GLUCOSE LIPID CARRIER TRANSFERASE"/>
    <property type="match status" value="1"/>
</dbReference>
<evidence type="ECO:0000256" key="2">
    <source>
        <dbReference type="ARBA" id="ARBA00023169"/>
    </source>
</evidence>
<dbReference type="GO" id="GO:0000271">
    <property type="term" value="P:polysaccharide biosynthetic process"/>
    <property type="evidence" value="ECO:0007669"/>
    <property type="project" value="UniProtKB-KW"/>
</dbReference>
<dbReference type="CDD" id="cd06533">
    <property type="entry name" value="Glyco_transf_WecG_TagA"/>
    <property type="match status" value="1"/>
</dbReference>
<protein>
    <submittedName>
        <fullName evidence="4">WecB/TagA/CpsF family glycosyltransferase</fullName>
    </submittedName>
</protein>
<accession>A0A7L9WNA0</accession>
<reference evidence="4 5" key="1">
    <citation type="submission" date="2019-10" db="EMBL/GenBank/DDBJ databases">
        <title>Pseudopuniceibacterium sp. HQ09 islated from Antarctica.</title>
        <authorList>
            <person name="Liao L."/>
            <person name="Su S."/>
            <person name="Chen B."/>
            <person name="Yu Y."/>
        </authorList>
    </citation>
    <scope>NUCLEOTIDE SEQUENCE [LARGE SCALE GENOMIC DNA]</scope>
    <source>
        <strain evidence="4 5">HQ09</strain>
    </source>
</reference>
<dbReference type="NCBIfam" id="TIGR00696">
    <property type="entry name" value="wecG_tagA_cpsF"/>
    <property type="match status" value="1"/>
</dbReference>
<gene>
    <name evidence="4" type="ORF">F3W81_11000</name>
</gene>
<sequence length="470" mass="50635">MTQFAPANFASSHPALDTINAFAPRRPGLSQIRLFGLDLVSGTTAQVVHDLLSSDTPRRVAFLNAHCGNVMAKDTTYADALSTADMVLPDGIGVELAAKFCGKRFAENLNGTDFTPALLRAAAAQGLSVYLLGARPGVAEEAARRLCLSIPGLRIVGTRDGYDGMADEEAAIAAINAARPDILIAALGVPMQDAWLARNAPRLTARITMGVGALLDFLSGRVRRAPAFVRRARAEWIWRLASEPRRMAKRYLAGNLSFLVRAAAHAVGQTEGYSLRRRVLDVVTAGAAVALLAPVGLVLAAVIRAESKGPVLFRQTRIGRDGKPFTMYKFRSMYADAEARRAALLATSDREGICFKSRNDPRVTRVGRLLRRLSLDELPQLLNILRGDMSLVGPRPALAEEVAAYPDRALGRLAVNPGLTGIWQVSGRAEIGFDRMVEMDLAYAGARSTLLDLMIIAMTFRAVLGGRGAY</sequence>
<proteinExistence type="inferred from homology"/>
<dbReference type="PANTHER" id="PTHR30576:SF10">
    <property type="entry name" value="SLL5057 PROTEIN"/>
    <property type="match status" value="1"/>
</dbReference>
<dbReference type="Proteomes" id="UP000594118">
    <property type="component" value="Chromosome"/>
</dbReference>
<dbReference type="RefSeq" id="WP_193079213.1">
    <property type="nucleotide sequence ID" value="NZ_CP045201.1"/>
</dbReference>
<evidence type="ECO:0000313" key="5">
    <source>
        <dbReference type="Proteomes" id="UP000594118"/>
    </source>
</evidence>